<dbReference type="Proteomes" id="UP001303222">
    <property type="component" value="Unassembled WGS sequence"/>
</dbReference>
<evidence type="ECO:0000259" key="5">
    <source>
        <dbReference type="Pfam" id="PF24883"/>
    </source>
</evidence>
<evidence type="ECO:0008006" key="8">
    <source>
        <dbReference type="Google" id="ProtNLM"/>
    </source>
</evidence>
<dbReference type="Pfam" id="PF17100">
    <property type="entry name" value="NACHT_N"/>
    <property type="match status" value="1"/>
</dbReference>
<sequence length="543" mass="61520">MGLFHRNRDKSSPQEVPKHQIGFRKSLKRFMGTKPTPLNPEPIAASVLRQSNTPKCSPRNSVINETCASFERAVAATESLITTLPCRRIQVTDDESFPSKPDAKTGDPVVPAERLSNIHSEGTDASNLKHSTEDDPARAAESNDIPCQEIFNAPKTLWDRAYDALRSSNDPSKSALVAEYERKVFHELKSNVSVLDRAIEDALKRAGERSSGTRSFIDKAGNLTLTLQNFIGEAVKASPKASLVWTGVCLVLPLLTQPVIADEAQRNGFSYVTSRISFWTTLERQLANVGNWTETVQEEFVTLYQYLLEFQVRTVLRYHQGGLERFVQDLSSNVWEQLVATIKDQEALLRQDLQHYHNTNVAFTSEVLKQSSNKSLESNAKFLEALQEIQHMVLKDAEEKLEDKEKECLRLFRLTDNQRDVSYEWYKSRVEKRVEGTCIWAIEHENFQNWLKLRTGTLLITADPGCGKSVLSKYLIDQYLPQRCPTTTICYFFFKDGDQNTVKQALCALLHQLFCQKPCLIKHAMPHYDRNGPGMVGTASALW</sequence>
<feature type="non-terminal residue" evidence="6">
    <location>
        <position position="543"/>
    </location>
</feature>
<comment type="caution">
    <text evidence="6">The sequence shown here is derived from an EMBL/GenBank/DDBJ whole genome shotgun (WGS) entry which is preliminary data.</text>
</comment>
<organism evidence="6 7">
    <name type="scientific">Pseudoneurospora amorphoporcata</name>
    <dbReference type="NCBI Taxonomy" id="241081"/>
    <lineage>
        <taxon>Eukaryota</taxon>
        <taxon>Fungi</taxon>
        <taxon>Dikarya</taxon>
        <taxon>Ascomycota</taxon>
        <taxon>Pezizomycotina</taxon>
        <taxon>Sordariomycetes</taxon>
        <taxon>Sordariomycetidae</taxon>
        <taxon>Sordariales</taxon>
        <taxon>Sordariaceae</taxon>
        <taxon>Pseudoneurospora</taxon>
    </lineage>
</organism>
<feature type="region of interest" description="Disordered" evidence="3">
    <location>
        <begin position="117"/>
        <end position="141"/>
    </location>
</feature>
<reference evidence="6" key="1">
    <citation type="journal article" date="2023" name="Mol. Phylogenet. Evol.">
        <title>Genome-scale phylogeny and comparative genomics of the fungal order Sordariales.</title>
        <authorList>
            <person name="Hensen N."/>
            <person name="Bonometti L."/>
            <person name="Westerberg I."/>
            <person name="Brannstrom I.O."/>
            <person name="Guillou S."/>
            <person name="Cros-Aarteil S."/>
            <person name="Calhoun S."/>
            <person name="Haridas S."/>
            <person name="Kuo A."/>
            <person name="Mondo S."/>
            <person name="Pangilinan J."/>
            <person name="Riley R."/>
            <person name="LaButti K."/>
            <person name="Andreopoulos B."/>
            <person name="Lipzen A."/>
            <person name="Chen C."/>
            <person name="Yan M."/>
            <person name="Daum C."/>
            <person name="Ng V."/>
            <person name="Clum A."/>
            <person name="Steindorff A."/>
            <person name="Ohm R.A."/>
            <person name="Martin F."/>
            <person name="Silar P."/>
            <person name="Natvig D.O."/>
            <person name="Lalanne C."/>
            <person name="Gautier V."/>
            <person name="Ament-Velasquez S.L."/>
            <person name="Kruys A."/>
            <person name="Hutchinson M.I."/>
            <person name="Powell A.J."/>
            <person name="Barry K."/>
            <person name="Miller A.N."/>
            <person name="Grigoriev I.V."/>
            <person name="Debuchy R."/>
            <person name="Gladieux P."/>
            <person name="Hiltunen Thoren M."/>
            <person name="Johannesson H."/>
        </authorList>
    </citation>
    <scope>NUCLEOTIDE SEQUENCE</scope>
    <source>
        <strain evidence="6">CBS 626.80</strain>
    </source>
</reference>
<evidence type="ECO:0000256" key="1">
    <source>
        <dbReference type="ARBA" id="ARBA00022737"/>
    </source>
</evidence>
<dbReference type="AlphaFoldDB" id="A0AAN6NLM8"/>
<keyword evidence="7" id="KW-1185">Reference proteome</keyword>
<feature type="compositionally biased region" description="Polar residues" evidence="3">
    <location>
        <begin position="117"/>
        <end position="129"/>
    </location>
</feature>
<gene>
    <name evidence="6" type="ORF">QBC32DRAFT_319199</name>
</gene>
<dbReference type="InterPro" id="IPR031359">
    <property type="entry name" value="NACHT_N"/>
</dbReference>
<evidence type="ECO:0000256" key="2">
    <source>
        <dbReference type="SAM" id="Coils"/>
    </source>
</evidence>
<dbReference type="PANTHER" id="PTHR10039">
    <property type="entry name" value="AMELOGENIN"/>
    <property type="match status" value="1"/>
</dbReference>
<evidence type="ECO:0000256" key="3">
    <source>
        <dbReference type="SAM" id="MobiDB-lite"/>
    </source>
</evidence>
<keyword evidence="2" id="KW-0175">Coiled coil</keyword>
<reference evidence="6" key="2">
    <citation type="submission" date="2023-06" db="EMBL/GenBank/DDBJ databases">
        <authorList>
            <consortium name="Lawrence Berkeley National Laboratory"/>
            <person name="Mondo S.J."/>
            <person name="Hensen N."/>
            <person name="Bonometti L."/>
            <person name="Westerberg I."/>
            <person name="Brannstrom I.O."/>
            <person name="Guillou S."/>
            <person name="Cros-Aarteil S."/>
            <person name="Calhoun S."/>
            <person name="Haridas S."/>
            <person name="Kuo A."/>
            <person name="Pangilinan J."/>
            <person name="Riley R."/>
            <person name="Labutti K."/>
            <person name="Andreopoulos B."/>
            <person name="Lipzen A."/>
            <person name="Chen C."/>
            <person name="Yanf M."/>
            <person name="Daum C."/>
            <person name="Ng V."/>
            <person name="Clum A."/>
            <person name="Steindorff A."/>
            <person name="Ohm R."/>
            <person name="Martin F."/>
            <person name="Silar P."/>
            <person name="Natvig D."/>
            <person name="Lalanne C."/>
            <person name="Gautier V."/>
            <person name="Ament-Velasquez S.L."/>
            <person name="Kruys A."/>
            <person name="Hutchinson M.I."/>
            <person name="Powell A.J."/>
            <person name="Barry K."/>
            <person name="Miller A.N."/>
            <person name="Grigoriev I.V."/>
            <person name="Debuchy R."/>
            <person name="Gladieux P."/>
            <person name="Thoren M.H."/>
            <person name="Johannesson H."/>
        </authorList>
    </citation>
    <scope>NUCLEOTIDE SEQUENCE</scope>
    <source>
        <strain evidence="6">CBS 626.80</strain>
    </source>
</reference>
<feature type="coiled-coil region" evidence="2">
    <location>
        <begin position="387"/>
        <end position="414"/>
    </location>
</feature>
<evidence type="ECO:0000313" key="6">
    <source>
        <dbReference type="EMBL" id="KAK3947126.1"/>
    </source>
</evidence>
<keyword evidence="1" id="KW-0677">Repeat</keyword>
<accession>A0AAN6NLM8</accession>
<feature type="domain" description="NWD NACHT-NTPase N-terminal" evidence="4">
    <location>
        <begin position="190"/>
        <end position="352"/>
    </location>
</feature>
<dbReference type="InterPro" id="IPR056884">
    <property type="entry name" value="NPHP3-like_N"/>
</dbReference>
<evidence type="ECO:0000259" key="4">
    <source>
        <dbReference type="Pfam" id="PF17100"/>
    </source>
</evidence>
<dbReference type="EMBL" id="MU859410">
    <property type="protein sequence ID" value="KAK3947126.1"/>
    <property type="molecule type" value="Genomic_DNA"/>
</dbReference>
<name>A0AAN6NLM8_9PEZI</name>
<evidence type="ECO:0000313" key="7">
    <source>
        <dbReference type="Proteomes" id="UP001303222"/>
    </source>
</evidence>
<proteinExistence type="predicted"/>
<dbReference type="Pfam" id="PF24883">
    <property type="entry name" value="NPHP3_N"/>
    <property type="match status" value="1"/>
</dbReference>
<protein>
    <recommendedName>
        <fullName evidence="8">NWD NACHT-NTPase N-terminal domain-containing protein</fullName>
    </recommendedName>
</protein>
<feature type="domain" description="Nephrocystin 3-like N-terminal" evidence="5">
    <location>
        <begin position="436"/>
        <end position="531"/>
    </location>
</feature>